<dbReference type="AlphaFoldDB" id="A0A518JQ56"/>
<keyword evidence="3" id="KW-1185">Reference proteome</keyword>
<dbReference type="Proteomes" id="UP000315082">
    <property type="component" value="Chromosome"/>
</dbReference>
<dbReference type="KEGG" id="rcf:Poly24_13750"/>
<reference evidence="2 3" key="1">
    <citation type="submission" date="2019-02" db="EMBL/GenBank/DDBJ databases">
        <title>Deep-cultivation of Planctomycetes and their phenomic and genomic characterization uncovers novel biology.</title>
        <authorList>
            <person name="Wiegand S."/>
            <person name="Jogler M."/>
            <person name="Boedeker C."/>
            <person name="Pinto D."/>
            <person name="Vollmers J."/>
            <person name="Rivas-Marin E."/>
            <person name="Kohn T."/>
            <person name="Peeters S.H."/>
            <person name="Heuer A."/>
            <person name="Rast P."/>
            <person name="Oberbeckmann S."/>
            <person name="Bunk B."/>
            <person name="Jeske O."/>
            <person name="Meyerdierks A."/>
            <person name="Storesund J.E."/>
            <person name="Kallscheuer N."/>
            <person name="Luecker S."/>
            <person name="Lage O.M."/>
            <person name="Pohl T."/>
            <person name="Merkel B.J."/>
            <person name="Hornburger P."/>
            <person name="Mueller R.-W."/>
            <person name="Bruemmer F."/>
            <person name="Labrenz M."/>
            <person name="Spormann A.M."/>
            <person name="Op den Camp H."/>
            <person name="Overmann J."/>
            <person name="Amann R."/>
            <person name="Jetten M.S.M."/>
            <person name="Mascher T."/>
            <person name="Medema M.H."/>
            <person name="Devos D.P."/>
            <person name="Kaster A.-K."/>
            <person name="Ovreas L."/>
            <person name="Rohde M."/>
            <person name="Galperin M.Y."/>
            <person name="Jogler C."/>
        </authorList>
    </citation>
    <scope>NUCLEOTIDE SEQUENCE [LARGE SCALE GENOMIC DNA]</scope>
    <source>
        <strain evidence="2 3">Poly24</strain>
    </source>
</reference>
<evidence type="ECO:0000313" key="1">
    <source>
        <dbReference type="EMBL" id="QDV67159.1"/>
    </source>
</evidence>
<dbReference type="KEGG" id="rcf:Poly24_08500"/>
<organism evidence="2 3">
    <name type="scientific">Rosistilla carotiformis</name>
    <dbReference type="NCBI Taxonomy" id="2528017"/>
    <lineage>
        <taxon>Bacteria</taxon>
        <taxon>Pseudomonadati</taxon>
        <taxon>Planctomycetota</taxon>
        <taxon>Planctomycetia</taxon>
        <taxon>Pirellulales</taxon>
        <taxon>Pirellulaceae</taxon>
        <taxon>Rosistilla</taxon>
    </lineage>
</organism>
<accession>A0A518JQ56</accession>
<protein>
    <submittedName>
        <fullName evidence="2">Uncharacterized protein</fullName>
    </submittedName>
</protein>
<proteinExistence type="predicted"/>
<gene>
    <name evidence="1" type="ORF">Poly24_08500</name>
    <name evidence="2" type="ORF">Poly24_13750</name>
</gene>
<dbReference type="EMBL" id="CP036348">
    <property type="protein sequence ID" value="QDV67159.1"/>
    <property type="molecule type" value="Genomic_DNA"/>
</dbReference>
<name>A0A518JQ56_9BACT</name>
<sequence>MSHTAELSLKNLHLLSPDLATDFSEQLHAAVVDCRQRPSLAEKREVTIKLIVQPHPEDPDDVTIQPVTSRKTPARKIDVVRARRTTRNQLQFDFDEELL</sequence>
<evidence type="ECO:0000313" key="2">
    <source>
        <dbReference type="EMBL" id="QDV67674.1"/>
    </source>
</evidence>
<dbReference type="RefSeq" id="WP_145090840.1">
    <property type="nucleotide sequence ID" value="NZ_CP036348.1"/>
</dbReference>
<evidence type="ECO:0000313" key="3">
    <source>
        <dbReference type="Proteomes" id="UP000315082"/>
    </source>
</evidence>
<dbReference type="EMBL" id="CP036348">
    <property type="protein sequence ID" value="QDV67674.1"/>
    <property type="molecule type" value="Genomic_DNA"/>
</dbReference>